<evidence type="ECO:0000256" key="2">
    <source>
        <dbReference type="ARBA" id="ARBA00023054"/>
    </source>
</evidence>
<comment type="caution">
    <text evidence="7">The sequence shown here is derived from an EMBL/GenBank/DDBJ whole genome shotgun (WGS) entry which is preliminary data.</text>
</comment>
<evidence type="ECO:0000256" key="5">
    <source>
        <dbReference type="SAM" id="Coils"/>
    </source>
</evidence>
<feature type="coiled-coil region" evidence="5">
    <location>
        <begin position="222"/>
        <end position="274"/>
    </location>
</feature>
<reference evidence="7" key="1">
    <citation type="submission" date="2020-09" db="EMBL/GenBank/DDBJ databases">
        <authorList>
            <person name="Kikuchi T."/>
        </authorList>
    </citation>
    <scope>NUCLEOTIDE SEQUENCE</scope>
    <source>
        <strain evidence="7">Ka4C1</strain>
    </source>
</reference>
<evidence type="ECO:0000256" key="4">
    <source>
        <dbReference type="ARBA" id="ARBA00038114"/>
    </source>
</evidence>
<dbReference type="AlphaFoldDB" id="A0A7I8X446"/>
<dbReference type="Pfam" id="PF10211">
    <property type="entry name" value="Ax_dynein_light"/>
    <property type="match status" value="1"/>
</dbReference>
<keyword evidence="2 5" id="KW-0175">Coiled coil</keyword>
<dbReference type="GO" id="GO:0097546">
    <property type="term" value="C:ciliary base"/>
    <property type="evidence" value="ECO:0007669"/>
    <property type="project" value="TreeGrafter"/>
</dbReference>
<dbReference type="PANTHER" id="PTHR13183:SF0">
    <property type="entry name" value="AXONEMAL DYNEIN LIGHT INTERMEDIATE POLYPEPTIDE 1"/>
    <property type="match status" value="1"/>
</dbReference>
<evidence type="ECO:0000313" key="7">
    <source>
        <dbReference type="EMBL" id="CAD5233594.1"/>
    </source>
</evidence>
<evidence type="ECO:0000256" key="3">
    <source>
        <dbReference type="ARBA" id="ARBA00023175"/>
    </source>
</evidence>
<dbReference type="InterPro" id="IPR019347">
    <property type="entry name" value="Axonemal_dynein_light_chain"/>
</dbReference>
<dbReference type="Proteomes" id="UP000659654">
    <property type="component" value="Unassembled WGS sequence"/>
</dbReference>
<proteinExistence type="inferred from homology"/>
<dbReference type="EMBL" id="CAJFCV020000006">
    <property type="protein sequence ID" value="CAG9128895.1"/>
    <property type="molecule type" value="Genomic_DNA"/>
</dbReference>
<dbReference type="EMBL" id="CAJFDI010000006">
    <property type="protein sequence ID" value="CAD5233594.1"/>
    <property type="molecule type" value="Genomic_DNA"/>
</dbReference>
<feature type="region of interest" description="Disordered" evidence="6">
    <location>
        <begin position="1"/>
        <end position="49"/>
    </location>
</feature>
<dbReference type="OrthoDB" id="273640at2759"/>
<dbReference type="GO" id="GO:0005930">
    <property type="term" value="C:axoneme"/>
    <property type="evidence" value="ECO:0007669"/>
    <property type="project" value="TreeGrafter"/>
</dbReference>
<dbReference type="SMR" id="A0A7I8X446"/>
<evidence type="ECO:0000256" key="6">
    <source>
        <dbReference type="SAM" id="MobiDB-lite"/>
    </source>
</evidence>
<dbReference type="GO" id="GO:0030286">
    <property type="term" value="C:dynein complex"/>
    <property type="evidence" value="ECO:0007669"/>
    <property type="project" value="UniProtKB-KW"/>
</dbReference>
<accession>A0A7I8X446</accession>
<organism evidence="7 8">
    <name type="scientific">Bursaphelenchus xylophilus</name>
    <name type="common">Pinewood nematode worm</name>
    <name type="synonym">Aphelenchoides xylophilus</name>
    <dbReference type="NCBI Taxonomy" id="6326"/>
    <lineage>
        <taxon>Eukaryota</taxon>
        <taxon>Metazoa</taxon>
        <taxon>Ecdysozoa</taxon>
        <taxon>Nematoda</taxon>
        <taxon>Chromadorea</taxon>
        <taxon>Rhabditida</taxon>
        <taxon>Tylenchina</taxon>
        <taxon>Tylenchomorpha</taxon>
        <taxon>Aphelenchoidea</taxon>
        <taxon>Aphelenchoididae</taxon>
        <taxon>Bursaphelenchus</taxon>
    </lineage>
</organism>
<protein>
    <submittedName>
        <fullName evidence="7">(pine wood nematode) hypothetical protein</fullName>
    </submittedName>
</protein>
<dbReference type="PANTHER" id="PTHR13183">
    <property type="entry name" value="AXONEMAL INNER ARM DYNEIN LIGHT CHAIN 28"/>
    <property type="match status" value="1"/>
</dbReference>
<keyword evidence="3" id="KW-0505">Motor protein</keyword>
<comment type="similarity">
    <text evidence="4">Belongs to the inner dynein arm light chain family.</text>
</comment>
<sequence length="302" mass="34708">MTSNGSIPTINTPSINIPLPPPTMNFPDANGNEIQLPRVPTNASKMTRSSDRIELLKMDLPEEAPPEEERVDPAEELKKITDSDLPPIEPDKQLRCIMDCIIPPRYRDMDGKSWMERASTVPATRFDMVGLQEKFENELKTKHAKAFGICPIRRRIYDELFDELIRQVTINCAERGLLMLRVRDEIHLTILSYQSLLESAIAYGVRKAIVVEQEQHQAVRNLAEEKILNQKLTERIAELEKTLAEEKTVRVEELKLLEQTMKDENERLNESNKTLKMHLQAILQMDQQLITQQQSLSDAIKN</sequence>
<dbReference type="GO" id="GO:0045504">
    <property type="term" value="F:dynein heavy chain binding"/>
    <property type="evidence" value="ECO:0007669"/>
    <property type="project" value="TreeGrafter"/>
</dbReference>
<keyword evidence="1" id="KW-0243">Dynein</keyword>
<gene>
    <name evidence="7" type="ORF">BXYJ_LOCUS13685</name>
</gene>
<evidence type="ECO:0000313" key="8">
    <source>
        <dbReference type="Proteomes" id="UP000659654"/>
    </source>
</evidence>
<keyword evidence="8" id="KW-1185">Reference proteome</keyword>
<feature type="compositionally biased region" description="Low complexity" evidence="6">
    <location>
        <begin position="1"/>
        <end position="17"/>
    </location>
</feature>
<name>A0A7I8X446_BURXY</name>
<dbReference type="Proteomes" id="UP000582659">
    <property type="component" value="Unassembled WGS sequence"/>
</dbReference>
<evidence type="ECO:0000256" key="1">
    <source>
        <dbReference type="ARBA" id="ARBA00023017"/>
    </source>
</evidence>